<dbReference type="EMBL" id="UYWX01000004">
    <property type="protein sequence ID" value="VDM15774.1"/>
    <property type="molecule type" value="Genomic_DNA"/>
</dbReference>
<feature type="region of interest" description="Disordered" evidence="7">
    <location>
        <begin position="1408"/>
        <end position="1457"/>
    </location>
</feature>
<dbReference type="InterPro" id="IPR053958">
    <property type="entry name" value="HMGCR/SNAP/NPC1-like_SSD"/>
</dbReference>
<reference evidence="10 11" key="2">
    <citation type="submission" date="2018-11" db="EMBL/GenBank/DDBJ databases">
        <authorList>
            <consortium name="Pathogen Informatics"/>
        </authorList>
    </citation>
    <scope>NUCLEOTIDE SEQUENCE [LARGE SCALE GENOMIC DNA]</scope>
</reference>
<feature type="compositionally biased region" description="Low complexity" evidence="7">
    <location>
        <begin position="1409"/>
        <end position="1426"/>
    </location>
</feature>
<dbReference type="WBParaSite" id="TTAC_0000006201-mRNA-1">
    <property type="protein sequence ID" value="TTAC_0000006201-mRNA-1"/>
    <property type="gene ID" value="TTAC_0000006201"/>
</dbReference>
<dbReference type="Gene3D" id="1.20.1640.10">
    <property type="entry name" value="Multidrug efflux transporter AcrB transmembrane domain"/>
    <property type="match status" value="1"/>
</dbReference>
<feature type="transmembrane region" description="Helical" evidence="8">
    <location>
        <begin position="1261"/>
        <end position="1288"/>
    </location>
</feature>
<comment type="subcellular location">
    <subcellularLocation>
        <location evidence="1">Membrane</location>
        <topology evidence="1">Multi-pass membrane protein</topology>
    </subcellularLocation>
</comment>
<feature type="transmembrane region" description="Helical" evidence="8">
    <location>
        <begin position="1091"/>
        <end position="1114"/>
    </location>
</feature>
<keyword evidence="11" id="KW-1185">Reference proteome</keyword>
<feature type="region of interest" description="Disordered" evidence="7">
    <location>
        <begin position="1312"/>
        <end position="1338"/>
    </location>
</feature>
<evidence type="ECO:0000256" key="4">
    <source>
        <dbReference type="ARBA" id="ARBA00022989"/>
    </source>
</evidence>
<feature type="compositionally biased region" description="Low complexity" evidence="7">
    <location>
        <begin position="1314"/>
        <end position="1326"/>
    </location>
</feature>
<dbReference type="PANTHER" id="PTHR46022:SF1">
    <property type="entry name" value="PROTEIN PATCHED"/>
    <property type="match status" value="1"/>
</dbReference>
<dbReference type="SUPFAM" id="SSF82866">
    <property type="entry name" value="Multidrug efflux transporter AcrB transmembrane domain"/>
    <property type="match status" value="1"/>
</dbReference>
<feature type="domain" description="SSD" evidence="9">
    <location>
        <begin position="472"/>
        <end position="649"/>
    </location>
</feature>
<keyword evidence="3 8" id="KW-0812">Transmembrane</keyword>
<gene>
    <name evidence="10" type="ORF">TTAC_LOCUS63</name>
</gene>
<feature type="transmembrane region" description="Helical" evidence="8">
    <location>
        <begin position="540"/>
        <end position="560"/>
    </location>
</feature>
<protein>
    <submittedName>
        <fullName evidence="12">SSD domain-containing protein</fullName>
    </submittedName>
</protein>
<feature type="transmembrane region" description="Helical" evidence="8">
    <location>
        <begin position="783"/>
        <end position="806"/>
    </location>
</feature>
<feature type="transmembrane region" description="Helical" evidence="8">
    <location>
        <begin position="472"/>
        <end position="494"/>
    </location>
</feature>
<feature type="transmembrane region" description="Helical" evidence="8">
    <location>
        <begin position="1231"/>
        <end position="1249"/>
    </location>
</feature>
<evidence type="ECO:0000256" key="3">
    <source>
        <dbReference type="ARBA" id="ARBA00022692"/>
    </source>
</evidence>
<feature type="region of interest" description="Disordered" evidence="7">
    <location>
        <begin position="1474"/>
        <end position="1510"/>
    </location>
</feature>
<dbReference type="Proteomes" id="UP000274429">
    <property type="component" value="Unassembled WGS sequence"/>
</dbReference>
<dbReference type="GO" id="GO:0097108">
    <property type="term" value="F:hedgehog family protein binding"/>
    <property type="evidence" value="ECO:0007669"/>
    <property type="project" value="TreeGrafter"/>
</dbReference>
<feature type="compositionally biased region" description="Basic residues" evidence="7">
    <location>
        <begin position="1447"/>
        <end position="1457"/>
    </location>
</feature>
<feature type="transmembrane region" description="Helical" evidence="8">
    <location>
        <begin position="628"/>
        <end position="647"/>
    </location>
</feature>
<dbReference type="OrthoDB" id="5873834at2759"/>
<keyword evidence="6" id="KW-0325">Glycoprotein</keyword>
<dbReference type="GO" id="GO:0005886">
    <property type="term" value="C:plasma membrane"/>
    <property type="evidence" value="ECO:0007669"/>
    <property type="project" value="TreeGrafter"/>
</dbReference>
<name>A0A158RD82_HYDTA</name>
<dbReference type="Pfam" id="PF12349">
    <property type="entry name" value="Sterol-sensing"/>
    <property type="match status" value="1"/>
</dbReference>
<evidence type="ECO:0000256" key="8">
    <source>
        <dbReference type="SAM" id="Phobius"/>
    </source>
</evidence>
<dbReference type="GO" id="GO:0045879">
    <property type="term" value="P:negative regulation of smoothened signaling pathway"/>
    <property type="evidence" value="ECO:0007669"/>
    <property type="project" value="TreeGrafter"/>
</dbReference>
<evidence type="ECO:0000256" key="2">
    <source>
        <dbReference type="ARBA" id="ARBA00005585"/>
    </source>
</evidence>
<evidence type="ECO:0000256" key="7">
    <source>
        <dbReference type="SAM" id="MobiDB-lite"/>
    </source>
</evidence>
<organism evidence="12">
    <name type="scientific">Hydatigena taeniaeformis</name>
    <name type="common">Feline tapeworm</name>
    <name type="synonym">Taenia taeniaeformis</name>
    <dbReference type="NCBI Taxonomy" id="6205"/>
    <lineage>
        <taxon>Eukaryota</taxon>
        <taxon>Metazoa</taxon>
        <taxon>Spiralia</taxon>
        <taxon>Lophotrochozoa</taxon>
        <taxon>Platyhelminthes</taxon>
        <taxon>Cestoda</taxon>
        <taxon>Eucestoda</taxon>
        <taxon>Cyclophyllidea</taxon>
        <taxon>Taeniidae</taxon>
        <taxon>Hydatigera</taxon>
    </lineage>
</organism>
<proteinExistence type="inferred from homology"/>
<evidence type="ECO:0000256" key="6">
    <source>
        <dbReference type="ARBA" id="ARBA00023180"/>
    </source>
</evidence>
<dbReference type="PROSITE" id="PS50156">
    <property type="entry name" value="SSD"/>
    <property type="match status" value="1"/>
</dbReference>
<feature type="transmembrane region" description="Helical" evidence="8">
    <location>
        <begin position="1120"/>
        <end position="1141"/>
    </location>
</feature>
<dbReference type="InterPro" id="IPR000731">
    <property type="entry name" value="SSD"/>
</dbReference>
<evidence type="ECO:0000256" key="5">
    <source>
        <dbReference type="ARBA" id="ARBA00023136"/>
    </source>
</evidence>
<dbReference type="GO" id="GO:0008158">
    <property type="term" value="F:hedgehog receptor activity"/>
    <property type="evidence" value="ECO:0007669"/>
    <property type="project" value="TreeGrafter"/>
</dbReference>
<evidence type="ECO:0000313" key="11">
    <source>
        <dbReference type="Proteomes" id="UP000274429"/>
    </source>
</evidence>
<dbReference type="PANTHER" id="PTHR46022">
    <property type="entry name" value="PROTEIN PATCHED"/>
    <property type="match status" value="1"/>
</dbReference>
<feature type="transmembrane region" description="Helical" evidence="8">
    <location>
        <begin position="598"/>
        <end position="616"/>
    </location>
</feature>
<evidence type="ECO:0000313" key="10">
    <source>
        <dbReference type="EMBL" id="VDM15774.1"/>
    </source>
</evidence>
<reference evidence="12" key="1">
    <citation type="submission" date="2016-04" db="UniProtKB">
        <authorList>
            <consortium name="WormBaseParasite"/>
        </authorList>
    </citation>
    <scope>IDENTIFICATION</scope>
</reference>
<sequence>MSDHKQDIELGLSDHSGKVCSEFSQLIHFKYYLPVSCCSSLQLWWYYKFAALEKLLHTHHWKVFSLLLPLMLLCLGLKFAKPETDFYRLWVAESSRLSAELNYLAKALRAADMQHQIPPYTGTVYHQPPSWGDPYLRSPDLIPVAPHTSSLGGLPGSEFMGSIESILQTSSSAGNLLTLEALRDHMELLVKIHKLEVKVGTSKWRLEDLCQRAELPSSVGLHSVESLLAQLIPCVVITPADCFWEGSKVIAPDTVVQIPWPNKQYTLQWSSLDPQHILSNLRSEYGNHSSELSYLDEVMDMLNRAGLSRGYLTRPCLDPHDPGCPILAPNYKAQPPDVARVVADGCPSFAANILHWPRDLLLGGQQCSMGNHSTAACGSSNHNLVHASALQSLLLLRSPQDLYRTVRFNDPYKHESWTLLDAQNTLDQWRNGLKHLLLVHNKAISRSRNWQYYGFTDNSLRGLLTQSTVSVWFAQLAGAVVLVLLYGMVCLLCWREPSRSQCWLALAGLGLIVLALVAGLGICSLIGLPFNVLSIQVLPFLILGFGMEGLFVFTTCNTCVLSRSAEVTQKILCLAFFFLFLNQAVLWTTHVLAEHGTAFVFSVFTMAAAFFAAIYLPVPVMRQFCLQAGILVLVQAITIMALFPVLLKLDSRRRVRHRMDVLCCLQQPVSMAHHDTAATSSASASPSYLVTPCNSGEGIVRVVETTSTKVRLSGNAVATVKVSVSTQKPSVLVKDIHSCGDENLGVVLLECLCSSCQYKQPCTGGPLFIRLANRLAAALSRFLSLRIAVCLLGLGLVASAAVVAPLRLRFGLNLLSLIPTDAIEHGFVEESCETFGLIHFQLITRGNDAILVDDPSPSENFIHGKLELSQDSALSGPGVDFARSQARLRTLFTDVASLPGVSFTGKRIWLDSMHDWLLGLQTAFDADKQNGYISPEGNWTGRASEEGVLGLLLVVQTDNGIDLGRIQTGRLVDNHLIEPSAFHVYLHAWRVLDVFNYTSPPCTIIPDPALQSGRITIPQRVGGPSDLYSIAPANPIQLIQTAFFAKGYGNVADQIDFVKKVRALTEQSSSQGVPVFPTGLPFTLVEQYLTLWHHFVVVIGILVGTALVAGLLFLPHPVAALLAVCVGGGGAVSACFLSFLVLGLDLNAISGGLVLIAFGLGTKLSSGVLCGWYGPQHNIHRRSRINASSGLHKDEVKEAVEEESGVVGIPAPPTPLRVKKLFAVLQNQTGQIVHANVSFVLAVALLAAVRVEFIADHFFRLVGIISLACLFNCLILLPTVCFILEPILPSPLYTMSSPPPVHIRHDVETTISNLSPHSPTSSSLPTSPSPTLPSRVESTDFSPLVNVQANGDGEEEDEEDMAMRQLCDSLKRSTISTFVHHDCSAPSPPHSAVIDLFANALRDASRHPSLSTISEEPSNSSSTISLHPPPPLITPPYSPPPPPSSSHLHHIHHHHSATVRMKEFLPLLNAAMVAAQRHHQQQQQSRRSGGTGGSDPPPPPYTERLPSASR</sequence>
<feature type="compositionally biased region" description="Pro residues" evidence="7">
    <location>
        <begin position="1427"/>
        <end position="1444"/>
    </location>
</feature>
<feature type="transmembrane region" description="Helical" evidence="8">
    <location>
        <begin position="1153"/>
        <end position="1174"/>
    </location>
</feature>
<dbReference type="GO" id="GO:0005119">
    <property type="term" value="F:smoothened binding"/>
    <property type="evidence" value="ECO:0007669"/>
    <property type="project" value="TreeGrafter"/>
</dbReference>
<dbReference type="STRING" id="6205.A0A158RD82"/>
<accession>A0A158RD82</accession>
<evidence type="ECO:0000256" key="1">
    <source>
        <dbReference type="ARBA" id="ARBA00004141"/>
    </source>
</evidence>
<evidence type="ECO:0000313" key="12">
    <source>
        <dbReference type="WBParaSite" id="TTAC_0000006201-mRNA-1"/>
    </source>
</evidence>
<evidence type="ECO:0000259" key="9">
    <source>
        <dbReference type="PROSITE" id="PS50156"/>
    </source>
</evidence>
<feature type="transmembrane region" description="Helical" evidence="8">
    <location>
        <begin position="506"/>
        <end position="528"/>
    </location>
</feature>
<keyword evidence="4 8" id="KW-1133">Transmembrane helix</keyword>
<comment type="similarity">
    <text evidence="2">Belongs to the patched family.</text>
</comment>
<keyword evidence="5 8" id="KW-0472">Membrane</keyword>